<dbReference type="CDD" id="cd19540">
    <property type="entry name" value="LCL_NRPS-like"/>
    <property type="match status" value="1"/>
</dbReference>
<dbReference type="Pfam" id="PF13193">
    <property type="entry name" value="AMP-binding_C"/>
    <property type="match status" value="1"/>
</dbReference>
<dbReference type="PROSITE" id="PS00455">
    <property type="entry name" value="AMP_BINDING"/>
    <property type="match status" value="1"/>
</dbReference>
<name>A0ABW9IXP6_STRGJ</name>
<feature type="region of interest" description="Disordered" evidence="4">
    <location>
        <begin position="1033"/>
        <end position="1054"/>
    </location>
</feature>
<evidence type="ECO:0000256" key="2">
    <source>
        <dbReference type="ARBA" id="ARBA00022450"/>
    </source>
</evidence>
<comment type="cofactor">
    <cofactor evidence="1">
        <name>pantetheine 4'-phosphate</name>
        <dbReference type="ChEBI" id="CHEBI:47942"/>
    </cofactor>
</comment>
<dbReference type="InterPro" id="IPR000873">
    <property type="entry name" value="AMP-dep_synth/lig_dom"/>
</dbReference>
<dbReference type="SUPFAM" id="SSF47336">
    <property type="entry name" value="ACP-like"/>
    <property type="match status" value="1"/>
</dbReference>
<dbReference type="Gene3D" id="3.30.559.10">
    <property type="entry name" value="Chloramphenicol acetyltransferase-like domain"/>
    <property type="match status" value="2"/>
</dbReference>
<dbReference type="Proteomes" id="UP001631993">
    <property type="component" value="Unassembled WGS sequence"/>
</dbReference>
<dbReference type="SMART" id="SM00823">
    <property type="entry name" value="PKS_PP"/>
    <property type="match status" value="1"/>
</dbReference>
<evidence type="ECO:0000256" key="1">
    <source>
        <dbReference type="ARBA" id="ARBA00001957"/>
    </source>
</evidence>
<evidence type="ECO:0000313" key="7">
    <source>
        <dbReference type="Proteomes" id="UP001631993"/>
    </source>
</evidence>
<dbReference type="InterPro" id="IPR006162">
    <property type="entry name" value="Ppantetheine_attach_site"/>
</dbReference>
<dbReference type="PANTHER" id="PTHR45527:SF1">
    <property type="entry name" value="FATTY ACID SYNTHASE"/>
    <property type="match status" value="1"/>
</dbReference>
<dbReference type="InterPro" id="IPR045851">
    <property type="entry name" value="AMP-bd_C_sf"/>
</dbReference>
<dbReference type="InterPro" id="IPR020845">
    <property type="entry name" value="AMP-binding_CS"/>
</dbReference>
<dbReference type="InterPro" id="IPR020806">
    <property type="entry name" value="PKS_PP-bd"/>
</dbReference>
<keyword evidence="3" id="KW-0597">Phosphoprotein</keyword>
<organism evidence="6 7">
    <name type="scientific">Streptomyces galilaeus</name>
    <dbReference type="NCBI Taxonomy" id="33899"/>
    <lineage>
        <taxon>Bacteria</taxon>
        <taxon>Bacillati</taxon>
        <taxon>Actinomycetota</taxon>
        <taxon>Actinomycetes</taxon>
        <taxon>Kitasatosporales</taxon>
        <taxon>Streptomycetaceae</taxon>
        <taxon>Streptomyces</taxon>
    </lineage>
</organism>
<dbReference type="Pfam" id="PF00550">
    <property type="entry name" value="PP-binding"/>
    <property type="match status" value="1"/>
</dbReference>
<dbReference type="SUPFAM" id="SSF56801">
    <property type="entry name" value="Acetyl-CoA synthetase-like"/>
    <property type="match status" value="2"/>
</dbReference>
<dbReference type="Gene3D" id="3.30.559.30">
    <property type="entry name" value="Nonribosomal peptide synthetase, condensation domain"/>
    <property type="match status" value="2"/>
</dbReference>
<evidence type="ECO:0000256" key="3">
    <source>
        <dbReference type="ARBA" id="ARBA00022553"/>
    </source>
</evidence>
<evidence type="ECO:0000313" key="6">
    <source>
        <dbReference type="EMBL" id="MFM9653208.1"/>
    </source>
</evidence>
<feature type="domain" description="Carrier" evidence="5">
    <location>
        <begin position="843"/>
        <end position="918"/>
    </location>
</feature>
<dbReference type="Pfam" id="PF00501">
    <property type="entry name" value="AMP-binding"/>
    <property type="match status" value="3"/>
</dbReference>
<keyword evidence="7" id="KW-1185">Reference proteome</keyword>
<dbReference type="InterPro" id="IPR009081">
    <property type="entry name" value="PP-bd_ACP"/>
</dbReference>
<evidence type="ECO:0000256" key="4">
    <source>
        <dbReference type="SAM" id="MobiDB-lite"/>
    </source>
</evidence>
<dbReference type="Gene3D" id="2.30.38.10">
    <property type="entry name" value="Luciferase, Domain 3"/>
    <property type="match status" value="1"/>
</dbReference>
<dbReference type="Gene3D" id="3.40.50.980">
    <property type="match status" value="4"/>
</dbReference>
<dbReference type="Gene3D" id="1.10.1200.10">
    <property type="entry name" value="ACP-like"/>
    <property type="match status" value="1"/>
</dbReference>
<feature type="region of interest" description="Disordered" evidence="4">
    <location>
        <begin position="200"/>
        <end position="219"/>
    </location>
</feature>
<comment type="caution">
    <text evidence="6">The sequence shown here is derived from an EMBL/GenBank/DDBJ whole genome shotgun (WGS) entry which is preliminary data.</text>
</comment>
<feature type="compositionally biased region" description="Low complexity" evidence="4">
    <location>
        <begin position="1035"/>
        <end position="1054"/>
    </location>
</feature>
<proteinExistence type="predicted"/>
<dbReference type="PANTHER" id="PTHR45527">
    <property type="entry name" value="NONRIBOSOMAL PEPTIDE SYNTHETASE"/>
    <property type="match status" value="1"/>
</dbReference>
<evidence type="ECO:0000259" key="5">
    <source>
        <dbReference type="PROSITE" id="PS50075"/>
    </source>
</evidence>
<feature type="non-terminal residue" evidence="6">
    <location>
        <position position="1764"/>
    </location>
</feature>
<dbReference type="Gene3D" id="3.30.300.30">
    <property type="match status" value="1"/>
</dbReference>
<dbReference type="PROSITE" id="PS50075">
    <property type="entry name" value="CARRIER"/>
    <property type="match status" value="1"/>
</dbReference>
<dbReference type="InterPro" id="IPR023213">
    <property type="entry name" value="CAT-like_dom_sf"/>
</dbReference>
<dbReference type="InterPro" id="IPR001242">
    <property type="entry name" value="Condensation_dom"/>
</dbReference>
<dbReference type="EMBL" id="JBJVNE010000042">
    <property type="protein sequence ID" value="MFM9653208.1"/>
    <property type="molecule type" value="Genomic_DNA"/>
</dbReference>
<accession>A0ABW9IXP6</accession>
<keyword evidence="2" id="KW-0596">Phosphopantetheine</keyword>
<sequence>MPGQLAVWYAQQLAPENPVYNIAEYLEICGDLDEERFTEALRRTVDEAETVRLRFRMADGEPRQYLATADDLPVETLDVSAESDPHAVARSWMLNTLRRPLHLLGGPLTGHAVIKVGRDRHYWLHYGHHLVMDGYSGQLFAHRLERNYNALSAEPDADPAPAPEPVSVLFDEARAYRSSPALAEDREFWTGALAEVARAGRPARHKPRQLPQVPTRYSGELGAEDTGALKRAARRLGTSLTGLSIAAAALYHHRTTGARDVVVGIPARGRAGGRAHAIPGMTSNILPIRLTVGQDTTVAQLLRRIGAEIRLASRHQRYRYEDILRDLKLLDGSPLCDLVVNSMSFDYALDFGGCTTTAHNLSNGPIDVLSIDVYDRRAGAGLQLDVDVNPDARGLEPEADIYRRFLRILQGLAAADRTARVAAIDVLSAQERRRVLVEWNDTSAGAAPVVSAVELLEAQAADRAGVPFAALDARANRLARYLVSQGVGAESVVGLCLPPGVDLTVASLAVWRAGGARLPIDPALPADWIAAVLADSGTELVVGDGELPPVLLEGRARVVALDDPSVSEQVRGLESGPLGLPLFSHGLAQVTAAPGQLGRPRPVGISHGALANCGAGFEGAEGFTGLESFQAGAPQGDEVHLGRPAANCRAYVLDTTLNPVPPGVAGELYLAGAGVPRGYLGRAGLTASRFVANPFAADGSRLYRSGHRVRWKADGGLELLSRADGQAMLRGLWIATGEIESVLAAHPAIDQAAVIVREDAPGEQCLIAYVAMSGAEASAYAGDTELAQLIREYAADELPAYMVPSAVVVLDALPLAVGGAPDRRALQAPEYATGASGAGTSRGPADAREEALCAVFAEVLELESVGADDDFFDLGGHSLLATQLVSRIRSLLHVELPMRAVFETPTVAGLAARLPDAGRARPVLRPRERPDRVPLSFAQRRLWFLGRLEGPSATYNAPIVLRLSGMLDTAALAASMRDVVGRHEALRTILPVDGAEPYQRVLGMDELDWELEHVTVSDSGRAYEQLAAMTDLPEPAASSPDPSSPDPSSADPSSDLAVAVVGAASHVFDLSAEVPFKAWLFGTGQPDEHVLVVLVHHIAGDGWSIGPLARDISSAYTARCAGQAPQWAALPVQYADYALWQRELLGDEGDPESVLARQVAYWREALAGIPEELELPADRPRPALASHRGRTAAFAISGAAHARLLELARAEGVTPFMVLHGALAVLLSRLGAGTDVPIGSAVAGRTDEALDDMVGCFVNTLVLRTDLSGDPTFTELLGRVREAGLSAFEHQDVPFERLVEELAPTRSLARHPLFQVVLTINDIADGRMELPGLQVELISTARPAVKFDLDVMVGEVFGTEGEPAGVRGAVTAAADLFDEGAAQRIADWFGRVLAELVEAPATRVSQVGVLSPVERRRVLVEWNDTAVPVADVSVLGLFGAQVVRMPDAVAVVQAGVRVSYAELEVRANRLAHFLRVQGVGAESVVGLCLPRGVEMLVGILAVWKAGAGYLPLDPGQPAERIAFQLRDSRAVLTLTTEEILDGLPAGRHRLVAVDDTVVAMQIEAAPVTAPVVEVRAGQVAYVIYTSGSTGRPKGVVVTHGGLMNYVSSVPARIGFGSPHGRFAVLQGQATDLGNTTVFASLVGGGELHFLDEDAVTDPAAVRGYLTGHGIDCLKAVPSHVAALGADAVRSVESLVLGGEAAPASLVRELLGSGEGRSVFNHYGPTETTIGVATTALTAEQVAAGVVPVGTPVANTRFYVLDGSL</sequence>
<dbReference type="InterPro" id="IPR025110">
    <property type="entry name" value="AMP-bd_C"/>
</dbReference>
<dbReference type="InterPro" id="IPR036736">
    <property type="entry name" value="ACP-like_sf"/>
</dbReference>
<dbReference type="RefSeq" id="WP_409085562.1">
    <property type="nucleotide sequence ID" value="NZ_JBJVMW010000048.1"/>
</dbReference>
<dbReference type="Pfam" id="PF00668">
    <property type="entry name" value="Condensation"/>
    <property type="match status" value="3"/>
</dbReference>
<protein>
    <submittedName>
        <fullName evidence="6">Condensation domain-containing protein</fullName>
    </submittedName>
</protein>
<dbReference type="SUPFAM" id="SSF52777">
    <property type="entry name" value="CoA-dependent acyltransferases"/>
    <property type="match status" value="4"/>
</dbReference>
<gene>
    <name evidence="6" type="ORF">ACKI1S_44850</name>
</gene>
<dbReference type="PROSITE" id="PS00012">
    <property type="entry name" value="PHOSPHOPANTETHEINE"/>
    <property type="match status" value="1"/>
</dbReference>
<reference evidence="6 7" key="1">
    <citation type="submission" date="2024-12" db="EMBL/GenBank/DDBJ databases">
        <title>Forecasting of Potato common scab and diversities of Pathogenic streptomyces spp. in china.</title>
        <authorList>
            <person name="Handique U."/>
            <person name="Wu J."/>
        </authorList>
    </citation>
    <scope>NUCLEOTIDE SEQUENCE [LARGE SCALE GENOMIC DNA]</scope>
    <source>
        <strain evidence="6 7">ZRIMU1585</strain>
    </source>
</reference>